<protein>
    <submittedName>
        <fullName evidence="1">Uncharacterized protein</fullName>
    </submittedName>
</protein>
<proteinExistence type="predicted"/>
<dbReference type="AlphaFoldDB" id="A0AAU9USM3"/>
<evidence type="ECO:0000313" key="1">
    <source>
        <dbReference type="EMBL" id="CAH2102400.1"/>
    </source>
</evidence>
<name>A0AAU9USM3_EUPED</name>
<evidence type="ECO:0000313" key="2">
    <source>
        <dbReference type="Proteomes" id="UP001153954"/>
    </source>
</evidence>
<dbReference type="Proteomes" id="UP001153954">
    <property type="component" value="Unassembled WGS sequence"/>
</dbReference>
<gene>
    <name evidence="1" type="ORF">EEDITHA_LOCUS17038</name>
</gene>
<reference evidence="1" key="1">
    <citation type="submission" date="2022-03" db="EMBL/GenBank/DDBJ databases">
        <authorList>
            <person name="Tunstrom K."/>
        </authorList>
    </citation>
    <scope>NUCLEOTIDE SEQUENCE</scope>
</reference>
<accession>A0AAU9USM3</accession>
<dbReference type="EMBL" id="CAKOGL010000025">
    <property type="protein sequence ID" value="CAH2102400.1"/>
    <property type="molecule type" value="Genomic_DNA"/>
</dbReference>
<keyword evidence="2" id="KW-1185">Reference proteome</keyword>
<sequence>MQLNRYGITSKNICCFAGNIWLNRLIDKFTEFRTAENFKPVLLEASKVAHELKVETDFPTIDTIRPRKKPTQFQYEHSGEVLV</sequence>
<comment type="caution">
    <text evidence="1">The sequence shown here is derived from an EMBL/GenBank/DDBJ whole genome shotgun (WGS) entry which is preliminary data.</text>
</comment>
<organism evidence="1 2">
    <name type="scientific">Euphydryas editha</name>
    <name type="common">Edith's checkerspot</name>
    <dbReference type="NCBI Taxonomy" id="104508"/>
    <lineage>
        <taxon>Eukaryota</taxon>
        <taxon>Metazoa</taxon>
        <taxon>Ecdysozoa</taxon>
        <taxon>Arthropoda</taxon>
        <taxon>Hexapoda</taxon>
        <taxon>Insecta</taxon>
        <taxon>Pterygota</taxon>
        <taxon>Neoptera</taxon>
        <taxon>Endopterygota</taxon>
        <taxon>Lepidoptera</taxon>
        <taxon>Glossata</taxon>
        <taxon>Ditrysia</taxon>
        <taxon>Papilionoidea</taxon>
        <taxon>Nymphalidae</taxon>
        <taxon>Nymphalinae</taxon>
        <taxon>Euphydryas</taxon>
    </lineage>
</organism>